<dbReference type="PANTHER" id="PTHR14947:SF24">
    <property type="entry name" value="ZINC FINGER PROTEIN 781-RELATED"/>
    <property type="match status" value="1"/>
</dbReference>
<sequence>FCLVKSTLVKNFILWCHRGRTEIAPRSFTLNRNPTSVQNVGRALVGAPEKKCLSVPTWWCTRESIPGRGLTSARNVIKPLAVPQTLSLTGKPTQKRKPFPVPHYVGRALAGSSTWRCTRESIPGRGLTSARNVIKPLSVPQTLSLTRKPTRKRKPFPVPHAGKVSVEVQLSCSIRESIWMRKTIVLPISGFPLSPHTRVTVEARGLSSILPNT</sequence>
<dbReference type="Ensembl" id="ENSCPGT00000002716.1">
    <property type="protein sequence ID" value="ENSCPGP00000002472.1"/>
    <property type="gene ID" value="ENSCPGG00000001820.1"/>
</dbReference>
<accession>A0A8C3PHS3</accession>
<proteinExistence type="predicted"/>
<name>A0A8C3PHS3_9CHAR</name>
<keyword evidence="2" id="KW-1185">Reference proteome</keyword>
<reference evidence="1" key="1">
    <citation type="submission" date="2025-08" db="UniProtKB">
        <authorList>
            <consortium name="Ensembl"/>
        </authorList>
    </citation>
    <scope>IDENTIFICATION</scope>
</reference>
<dbReference type="PANTHER" id="PTHR14947">
    <property type="entry name" value="ZINC FINGER PROTEIN"/>
    <property type="match status" value="1"/>
</dbReference>
<reference evidence="1" key="2">
    <citation type="submission" date="2025-09" db="UniProtKB">
        <authorList>
            <consortium name="Ensembl"/>
        </authorList>
    </citation>
    <scope>IDENTIFICATION</scope>
</reference>
<evidence type="ECO:0000313" key="1">
    <source>
        <dbReference type="Ensembl" id="ENSCPGP00000002472.1"/>
    </source>
</evidence>
<protein>
    <submittedName>
        <fullName evidence="1">Uncharacterized protein</fullName>
    </submittedName>
</protein>
<organism evidence="1 2">
    <name type="scientific">Calidris pygmaea</name>
    <name type="common">Spoon-billed sandpiper</name>
    <dbReference type="NCBI Taxonomy" id="425635"/>
    <lineage>
        <taxon>Eukaryota</taxon>
        <taxon>Metazoa</taxon>
        <taxon>Chordata</taxon>
        <taxon>Craniata</taxon>
        <taxon>Vertebrata</taxon>
        <taxon>Euteleostomi</taxon>
        <taxon>Archelosauria</taxon>
        <taxon>Archosauria</taxon>
        <taxon>Dinosauria</taxon>
        <taxon>Saurischia</taxon>
        <taxon>Theropoda</taxon>
        <taxon>Coelurosauria</taxon>
        <taxon>Aves</taxon>
        <taxon>Neognathae</taxon>
        <taxon>Neoaves</taxon>
        <taxon>Charadriiformes</taxon>
        <taxon>Scolopacidae</taxon>
        <taxon>Calidris</taxon>
    </lineage>
</organism>
<dbReference type="InterPro" id="IPR039938">
    <property type="entry name" value="Sp4-like"/>
</dbReference>
<dbReference type="Proteomes" id="UP000694419">
    <property type="component" value="Unplaced"/>
</dbReference>
<dbReference type="AlphaFoldDB" id="A0A8C3PHS3"/>
<evidence type="ECO:0000313" key="2">
    <source>
        <dbReference type="Proteomes" id="UP000694419"/>
    </source>
</evidence>